<feature type="transmembrane region" description="Helical" evidence="14">
    <location>
        <begin position="687"/>
        <end position="713"/>
    </location>
</feature>
<evidence type="ECO:0000256" key="8">
    <source>
        <dbReference type="ARBA" id="ARBA00022781"/>
    </source>
</evidence>
<evidence type="ECO:0000313" key="16">
    <source>
        <dbReference type="EMBL" id="KAJ3576785.1"/>
    </source>
</evidence>
<evidence type="ECO:0000256" key="11">
    <source>
        <dbReference type="ARBA" id="ARBA00023136"/>
    </source>
</evidence>
<dbReference type="PANTHER" id="PTHR31145:SF2">
    <property type="entry name" value="FLAVIN CARRIER PROTEIN 2"/>
    <property type="match status" value="1"/>
</dbReference>
<evidence type="ECO:0000256" key="2">
    <source>
        <dbReference type="ARBA" id="ARBA00007046"/>
    </source>
</evidence>
<feature type="transmembrane region" description="Helical" evidence="14">
    <location>
        <begin position="510"/>
        <end position="533"/>
    </location>
</feature>
<dbReference type="SMART" id="SM01320">
    <property type="entry name" value="TRP_N"/>
    <property type="match status" value="1"/>
</dbReference>
<evidence type="ECO:0000256" key="7">
    <source>
        <dbReference type="ARBA" id="ARBA00022729"/>
    </source>
</evidence>
<evidence type="ECO:0000313" key="17">
    <source>
        <dbReference type="Proteomes" id="UP001213000"/>
    </source>
</evidence>
<dbReference type="Gene3D" id="1.10.520.20">
    <property type="entry name" value="N-terminal domain of the delta subunit of the F1F0-ATP synthase"/>
    <property type="match status" value="1"/>
</dbReference>
<gene>
    <name evidence="16" type="ORF">NP233_g209</name>
</gene>
<keyword evidence="7" id="KW-0732">Signal</keyword>
<evidence type="ECO:0000256" key="10">
    <source>
        <dbReference type="ARBA" id="ARBA00023065"/>
    </source>
</evidence>
<keyword evidence="6 14" id="KW-0812">Transmembrane</keyword>
<comment type="similarity">
    <text evidence="2">Belongs to the ATPase delta chain family.</text>
</comment>
<dbReference type="Proteomes" id="UP001213000">
    <property type="component" value="Unassembled WGS sequence"/>
</dbReference>
<evidence type="ECO:0000259" key="15">
    <source>
        <dbReference type="SMART" id="SM01320"/>
    </source>
</evidence>
<keyword evidence="10" id="KW-0406">Ion transport</keyword>
<feature type="domain" description="ML-like" evidence="15">
    <location>
        <begin position="114"/>
        <end position="256"/>
    </location>
</feature>
<proteinExistence type="inferred from homology"/>
<dbReference type="SUPFAM" id="SSF47928">
    <property type="entry name" value="N-terminal domain of the delta subunit of the F1F0-ATP synthase"/>
    <property type="match status" value="1"/>
</dbReference>
<evidence type="ECO:0000256" key="1">
    <source>
        <dbReference type="ARBA" id="ARBA00004141"/>
    </source>
</evidence>
<feature type="transmembrane region" description="Helical" evidence="14">
    <location>
        <begin position="539"/>
        <end position="564"/>
    </location>
</feature>
<accession>A0AAD5YW06</accession>
<dbReference type="InterPro" id="IPR010308">
    <property type="entry name" value="TRP_C"/>
</dbReference>
<dbReference type="Pfam" id="PF14558">
    <property type="entry name" value="TRP_N"/>
    <property type="match status" value="1"/>
</dbReference>
<name>A0AAD5YW06_9AGAR</name>
<dbReference type="PRINTS" id="PR00125">
    <property type="entry name" value="ATPASEDELTA"/>
</dbReference>
<keyword evidence="12" id="KW-0066">ATP synthesis</keyword>
<dbReference type="GO" id="GO:0016020">
    <property type="term" value="C:membrane"/>
    <property type="evidence" value="ECO:0007669"/>
    <property type="project" value="UniProtKB-SubCell"/>
</dbReference>
<feature type="transmembrane region" description="Helical" evidence="14">
    <location>
        <begin position="625"/>
        <end position="644"/>
    </location>
</feature>
<dbReference type="GO" id="GO:0046933">
    <property type="term" value="F:proton-transporting ATP synthase activity, rotational mechanism"/>
    <property type="evidence" value="ECO:0007669"/>
    <property type="project" value="InterPro"/>
</dbReference>
<dbReference type="InterPro" id="IPR026015">
    <property type="entry name" value="ATP_synth_OSCP/delta_N_sf"/>
</dbReference>
<reference evidence="16" key="1">
    <citation type="submission" date="2022-07" db="EMBL/GenBank/DDBJ databases">
        <title>Genome Sequence of Leucocoprinus birnbaumii.</title>
        <authorList>
            <person name="Buettner E."/>
        </authorList>
    </citation>
    <scope>NUCLEOTIDE SEQUENCE</scope>
    <source>
        <strain evidence="16">VT141</strain>
    </source>
</reference>
<feature type="region of interest" description="Disordered" evidence="13">
    <location>
        <begin position="731"/>
        <end position="773"/>
    </location>
</feature>
<feature type="region of interest" description="Disordered" evidence="13">
    <location>
        <begin position="856"/>
        <end position="962"/>
    </location>
</feature>
<keyword evidence="17" id="KW-1185">Reference proteome</keyword>
<dbReference type="NCBIfam" id="TIGR01145">
    <property type="entry name" value="ATP_synt_delta"/>
    <property type="match status" value="1"/>
</dbReference>
<sequence length="1131" mass="121424">MMDEQSHSTAPLYGSLGSSPLSSQTLARAYIETSRTENACLWVANPPTLTRTISSQYNSSLPFWHYGANAAYYSPQAERALPPSSFFMFSVLARSRALLLPLFLFPALAHSREEALFASSVTYCAEPQTLLVQQFDIAFFPANQSVSFNISAASVTQNVNVTANLFLNVYGMSPVNFTLDLCSVLGGALCPLPTYNFVGADSIRLPASLGVSDRIPGIAFKIPDLEGFAQLTLTEIGTGATQACIQATLSNGWSTHQPAVEYVTSSFALVAFLSALAHSVFPESLTPFRFLDLFYLYQAIATSAFLNINYPSLYRSFTLNFSWAVGLISSRSSALQRSIDSMRAHTGGGMPNSTENSAVGYVNRQLSPFNSNDNIITSQFPLVRRSANAAGEILAAVLGSNLRVTTAEPSVNNNINPHLRMNLALQPSVVGPVPVINSTNSLEAGIPIYANSMHIGTANAFMTVFVVSLIVLAIAGAILACGYGVAVAIRRLRIRKGTGKLSRFDYFAFVKAWLVRLGLILLLPLLIFAFYQWTLRDSWVSILLSVLTFVGLLVFLIYPPYLIFRLVRRSQDPYELYSHSPPTYLTSLGPLYAQYRPERFYAFIALLAVPFLKAIFISFANPSGLAQVILLLITEFAVLGLQIALKPHKTKGGNVLSTYLGVTRLVATGLLIAFVERVALKPIPRTIIGAIIAVIWSVAVVILILDLVVYHILLPLWHIATGRLRSNDSATAVGSPSPLNFEGSMLEKGEKTSRTGSGSGSAELLHPNQNGRDVGVVGITPAPSWDRVTAGRRALNPTPDQNIPLDPEVLQAYPISPTESVSTDAHGSEIPSVYTRDSGTITVGSLLPRRWSFSTGLGPGESVPPSPAAYSQQGSRPTSASQYSYNSQPRSASYNSQPSSPSTPGDRSDESAGLRLQAIREQPSQGSGLDTAWAAAPPLPSPPNTPKQSSAQPSKNPLKPLNKVATDLSNASAAIKSNPEVSAFITNPTLSSKDRAAGLASLYSKIEAAGTGKKEPVSEITKNLFAILSENGRLTETAEVIEGFNELLAEHKGELTVTVTSASALDKATLTKLEGSLKQSQAAQAAKVLKVENKVNPGILGGLIVDFGEKTIDLSVQSRVTKLNNILQQSV</sequence>
<evidence type="ECO:0000256" key="12">
    <source>
        <dbReference type="ARBA" id="ARBA00023310"/>
    </source>
</evidence>
<comment type="subcellular location">
    <subcellularLocation>
        <location evidence="1">Membrane</location>
        <topology evidence="1">Multi-pass membrane protein</topology>
    </subcellularLocation>
</comment>
<keyword evidence="9 14" id="KW-1133">Transmembrane helix</keyword>
<dbReference type="AlphaFoldDB" id="A0AAD5YW06"/>
<dbReference type="HAMAP" id="MF_01416">
    <property type="entry name" value="ATP_synth_delta_bact"/>
    <property type="match status" value="1"/>
</dbReference>
<evidence type="ECO:0000256" key="14">
    <source>
        <dbReference type="SAM" id="Phobius"/>
    </source>
</evidence>
<dbReference type="InterPro" id="IPR040241">
    <property type="entry name" value="TRP_Flc/Pkd2-like"/>
</dbReference>
<dbReference type="GO" id="GO:0009272">
    <property type="term" value="P:fungal-type cell wall biogenesis"/>
    <property type="evidence" value="ECO:0007669"/>
    <property type="project" value="TreeGrafter"/>
</dbReference>
<keyword evidence="5" id="KW-0813">Transport</keyword>
<keyword evidence="8" id="KW-0375">Hydrogen ion transport</keyword>
<dbReference type="PANTHER" id="PTHR31145">
    <property type="entry name" value="INTEGRAL MEMBRANE PROTEIN (AFU_ORTHOLOGUE AFUA_7G01610)"/>
    <property type="match status" value="1"/>
</dbReference>
<feature type="compositionally biased region" description="Low complexity" evidence="13">
    <location>
        <begin position="11"/>
        <end position="21"/>
    </location>
</feature>
<protein>
    <recommendedName>
        <fullName evidence="4">ATP synthase subunit 5, mitochondrial</fullName>
    </recommendedName>
</protein>
<feature type="compositionally biased region" description="Low complexity" evidence="13">
    <location>
        <begin position="889"/>
        <end position="904"/>
    </location>
</feature>
<dbReference type="InterPro" id="IPR000711">
    <property type="entry name" value="ATPase_OSCP/dsu"/>
</dbReference>
<evidence type="ECO:0000256" key="3">
    <source>
        <dbReference type="ARBA" id="ARBA00010642"/>
    </source>
</evidence>
<evidence type="ECO:0000256" key="5">
    <source>
        <dbReference type="ARBA" id="ARBA00022448"/>
    </source>
</evidence>
<dbReference type="InterPro" id="IPR032800">
    <property type="entry name" value="TRP_N"/>
</dbReference>
<organism evidence="16 17">
    <name type="scientific">Leucocoprinus birnbaumii</name>
    <dbReference type="NCBI Taxonomy" id="56174"/>
    <lineage>
        <taxon>Eukaryota</taxon>
        <taxon>Fungi</taxon>
        <taxon>Dikarya</taxon>
        <taxon>Basidiomycota</taxon>
        <taxon>Agaricomycotina</taxon>
        <taxon>Agaricomycetes</taxon>
        <taxon>Agaricomycetidae</taxon>
        <taxon>Agaricales</taxon>
        <taxon>Agaricineae</taxon>
        <taxon>Agaricaceae</taxon>
        <taxon>Leucocoprinus</taxon>
    </lineage>
</organism>
<evidence type="ECO:0000256" key="9">
    <source>
        <dbReference type="ARBA" id="ARBA00022989"/>
    </source>
</evidence>
<dbReference type="Pfam" id="PF06011">
    <property type="entry name" value="TRP"/>
    <property type="match status" value="1"/>
</dbReference>
<feature type="transmembrane region" description="Helical" evidence="14">
    <location>
        <begin position="600"/>
        <end position="619"/>
    </location>
</feature>
<feature type="compositionally biased region" description="Polar residues" evidence="13">
    <location>
        <begin position="869"/>
        <end position="888"/>
    </location>
</feature>
<feature type="region of interest" description="Disordered" evidence="13">
    <location>
        <begin position="1"/>
        <end position="21"/>
    </location>
</feature>
<evidence type="ECO:0000256" key="4">
    <source>
        <dbReference type="ARBA" id="ARBA00014723"/>
    </source>
</evidence>
<evidence type="ECO:0000256" key="13">
    <source>
        <dbReference type="SAM" id="MobiDB-lite"/>
    </source>
</evidence>
<evidence type="ECO:0000256" key="6">
    <source>
        <dbReference type="ARBA" id="ARBA00022692"/>
    </source>
</evidence>
<feature type="transmembrane region" description="Helical" evidence="14">
    <location>
        <begin position="460"/>
        <end position="489"/>
    </location>
</feature>
<dbReference type="Pfam" id="PF00213">
    <property type="entry name" value="OSCP"/>
    <property type="match status" value="1"/>
</dbReference>
<dbReference type="EMBL" id="JANIEX010000005">
    <property type="protein sequence ID" value="KAJ3576785.1"/>
    <property type="molecule type" value="Genomic_DNA"/>
</dbReference>
<comment type="caution">
    <text evidence="16">The sequence shown here is derived from an EMBL/GenBank/DDBJ whole genome shotgun (WGS) entry which is preliminary data.</text>
</comment>
<comment type="similarity">
    <text evidence="3">Belongs to the transient receptor potential (TRP) ion channel family.</text>
</comment>
<keyword evidence="11 14" id="KW-0472">Membrane</keyword>